<name>A0A8M8USR5_SESIN</name>
<dbReference type="Pfam" id="PF25105">
    <property type="entry name" value="DUF7813"/>
    <property type="match status" value="1"/>
</dbReference>
<dbReference type="GeneID" id="105161374"/>
<keyword evidence="1" id="KW-0472">Membrane</keyword>
<dbReference type="OrthoDB" id="1295726at2759"/>
<organism evidence="2 3">
    <name type="scientific">Sesamum indicum</name>
    <name type="common">Oriental sesame</name>
    <name type="synonym">Sesamum orientale</name>
    <dbReference type="NCBI Taxonomy" id="4182"/>
    <lineage>
        <taxon>Eukaryota</taxon>
        <taxon>Viridiplantae</taxon>
        <taxon>Streptophyta</taxon>
        <taxon>Embryophyta</taxon>
        <taxon>Tracheophyta</taxon>
        <taxon>Spermatophyta</taxon>
        <taxon>Magnoliopsida</taxon>
        <taxon>eudicotyledons</taxon>
        <taxon>Gunneridae</taxon>
        <taxon>Pentapetalae</taxon>
        <taxon>asterids</taxon>
        <taxon>lamiids</taxon>
        <taxon>Lamiales</taxon>
        <taxon>Pedaliaceae</taxon>
        <taxon>Sesamum</taxon>
    </lineage>
</organism>
<feature type="transmembrane region" description="Helical" evidence="1">
    <location>
        <begin position="344"/>
        <end position="364"/>
    </location>
</feature>
<evidence type="ECO:0000313" key="3">
    <source>
        <dbReference type="RefSeq" id="XP_020549557.1"/>
    </source>
</evidence>
<dbReference type="KEGG" id="sind:105161374"/>
<dbReference type="AlphaFoldDB" id="A0A8M8USR5"/>
<accession>A0A8M8USR5</accession>
<feature type="transmembrane region" description="Helical" evidence="1">
    <location>
        <begin position="321"/>
        <end position="338"/>
    </location>
</feature>
<feature type="transmembrane region" description="Helical" evidence="1">
    <location>
        <begin position="227"/>
        <end position="252"/>
    </location>
</feature>
<reference evidence="3" key="1">
    <citation type="submission" date="2025-08" db="UniProtKB">
        <authorList>
            <consortium name="RefSeq"/>
        </authorList>
    </citation>
    <scope>IDENTIFICATION</scope>
</reference>
<protein>
    <submittedName>
        <fullName evidence="3">Uncharacterized protein LOC105161374 isoform X1</fullName>
    </submittedName>
</protein>
<evidence type="ECO:0000256" key="1">
    <source>
        <dbReference type="SAM" id="Phobius"/>
    </source>
</evidence>
<gene>
    <name evidence="3" type="primary">LOC105161374</name>
</gene>
<dbReference type="PANTHER" id="PTHR36353:SF1">
    <property type="entry name" value="TRANSMEMBRANE PROTEIN"/>
    <property type="match status" value="1"/>
</dbReference>
<dbReference type="PANTHER" id="PTHR36353">
    <property type="entry name" value="TRANSMEMBRANE PROTEIN"/>
    <property type="match status" value="1"/>
</dbReference>
<dbReference type="Proteomes" id="UP000504604">
    <property type="component" value="Linkage group LG5"/>
</dbReference>
<dbReference type="SUPFAM" id="SSF101447">
    <property type="entry name" value="Formin homology 2 domain (FH2 domain)"/>
    <property type="match status" value="1"/>
</dbReference>
<keyword evidence="2" id="KW-1185">Reference proteome</keyword>
<dbReference type="RefSeq" id="XP_020549557.1">
    <property type="nucleotide sequence ID" value="XM_020693898.1"/>
</dbReference>
<keyword evidence="1" id="KW-1133">Transmembrane helix</keyword>
<evidence type="ECO:0000313" key="2">
    <source>
        <dbReference type="Proteomes" id="UP000504604"/>
    </source>
</evidence>
<keyword evidence="1" id="KW-0812">Transmembrane</keyword>
<sequence>MNHLNPPPPPPPPPPPIIRHTSTTQILKQTTSLFFSHPLTFVFLSSLLLTFRSNVHSASHYLSSLIDRDPSLKSLLSRLDFSSPSHLHHPRRHSHHPLHYRRRRAFLHLSRVGTLDDDFFSGDSDFDRSLFHPSSGKPPPNATFVRLSDFKPEYGFSNSIVDNGISFPKIVKPGAVGFKPEVRKNVTLLEEEERKFVESRLDDSNAVVDLDFLIKGFELGHRDATSLFFLAGVLSATYAYVVLAFIVTYTWVNGIIFLRVVDHLLGNYRSFLRTVWNGSNIGLRRLSGFILMKWAVRDALAQLMGIFFFGEIEDQFVFFKVFLRMKFMPFANVAPWVIGHEWESAGFIVVWSLSDLMLGFLFAVDSWVAIVDARRGGREIVREGCHMLVAMFCPAFEIRWLEAITCGSVGRWVLRRIFGDVFTLVFQSLMEVYFMVAWLVFYFAARHKDDAALGRPFGRRELEGLLEVASLMQKDEAALI</sequence>
<feature type="transmembrane region" description="Helical" evidence="1">
    <location>
        <begin position="421"/>
        <end position="445"/>
    </location>
</feature>
<proteinExistence type="predicted"/>
<dbReference type="InterPro" id="IPR056715">
    <property type="entry name" value="DUF7813"/>
</dbReference>